<dbReference type="Pfam" id="PF23240">
    <property type="entry name" value="HAT_PRP39_N"/>
    <property type="match status" value="1"/>
</dbReference>
<feature type="domain" description="RRM" evidence="12">
    <location>
        <begin position="700"/>
        <end position="776"/>
    </location>
</feature>
<evidence type="ECO:0000256" key="11">
    <source>
        <dbReference type="SAM" id="MobiDB-lite"/>
    </source>
</evidence>
<dbReference type="PANTHER" id="PTHR17204:SF25">
    <property type="entry name" value="RRM DOMAIN-CONTAINING PROTEIN"/>
    <property type="match status" value="1"/>
</dbReference>
<feature type="region of interest" description="Disordered" evidence="11">
    <location>
        <begin position="987"/>
        <end position="1009"/>
    </location>
</feature>
<dbReference type="SUPFAM" id="SSF54928">
    <property type="entry name" value="RNA-binding domain, RBD"/>
    <property type="match status" value="2"/>
</dbReference>
<feature type="domain" description="RRM" evidence="12">
    <location>
        <begin position="849"/>
        <end position="926"/>
    </location>
</feature>
<dbReference type="InterPro" id="IPR011990">
    <property type="entry name" value="TPR-like_helical_dom_sf"/>
</dbReference>
<dbReference type="InterPro" id="IPR000504">
    <property type="entry name" value="RRM_dom"/>
</dbReference>
<dbReference type="OMA" id="WSEYESH"/>
<dbReference type="STRING" id="2880.D8LJP0"/>
<comment type="subcellular location">
    <subcellularLocation>
        <location evidence="1">Nucleus</location>
    </subcellularLocation>
</comment>
<evidence type="ECO:0000256" key="7">
    <source>
        <dbReference type="ARBA" id="ARBA00023187"/>
    </source>
</evidence>
<feature type="region of interest" description="Disordered" evidence="11">
    <location>
        <begin position="932"/>
        <end position="965"/>
    </location>
</feature>
<dbReference type="InterPro" id="IPR001876">
    <property type="entry name" value="Znf_RanBP2"/>
</dbReference>
<keyword evidence="15" id="KW-1185">Reference proteome</keyword>
<dbReference type="PANTHER" id="PTHR17204">
    <property type="entry name" value="PRE-MRNA PROCESSING PROTEIN PRP39-RELATED"/>
    <property type="match status" value="1"/>
</dbReference>
<dbReference type="Gene3D" id="3.30.70.330">
    <property type="match status" value="2"/>
</dbReference>
<dbReference type="GO" id="GO:0008380">
    <property type="term" value="P:RNA splicing"/>
    <property type="evidence" value="ECO:0007669"/>
    <property type="project" value="UniProtKB-KW"/>
</dbReference>
<dbReference type="SMART" id="SM00386">
    <property type="entry name" value="HAT"/>
    <property type="match status" value="6"/>
</dbReference>
<dbReference type="OrthoDB" id="198184at2759"/>
<evidence type="ECO:0000256" key="1">
    <source>
        <dbReference type="ARBA" id="ARBA00004123"/>
    </source>
</evidence>
<feature type="region of interest" description="Disordered" evidence="11">
    <location>
        <begin position="594"/>
        <end position="679"/>
    </location>
</feature>
<name>D8LJP0_ECTSI</name>
<dbReference type="PROSITE" id="PS50199">
    <property type="entry name" value="ZF_RANBP2_2"/>
    <property type="match status" value="1"/>
</dbReference>
<keyword evidence="2" id="KW-0507">mRNA processing</keyword>
<feature type="region of interest" description="Disordered" evidence="11">
    <location>
        <begin position="1021"/>
        <end position="1084"/>
    </location>
</feature>
<dbReference type="SUPFAM" id="SSF90209">
    <property type="entry name" value="Ran binding protein zinc finger-like"/>
    <property type="match status" value="1"/>
</dbReference>
<feature type="compositionally biased region" description="Low complexity" evidence="11">
    <location>
        <begin position="783"/>
        <end position="793"/>
    </location>
</feature>
<evidence type="ECO:0000256" key="2">
    <source>
        <dbReference type="ARBA" id="ARBA00022664"/>
    </source>
</evidence>
<evidence type="ECO:0000259" key="13">
    <source>
        <dbReference type="PROSITE" id="PS50199"/>
    </source>
</evidence>
<evidence type="ECO:0000256" key="3">
    <source>
        <dbReference type="ARBA" id="ARBA00022723"/>
    </source>
</evidence>
<dbReference type="SUPFAM" id="SSF48452">
    <property type="entry name" value="TPR-like"/>
    <property type="match status" value="1"/>
</dbReference>
<dbReference type="GO" id="GO:0005634">
    <property type="term" value="C:nucleus"/>
    <property type="evidence" value="ECO:0007669"/>
    <property type="project" value="UniProtKB-SubCell"/>
</dbReference>
<dbReference type="Gene3D" id="1.25.40.10">
    <property type="entry name" value="Tetratricopeptide repeat domain"/>
    <property type="match status" value="2"/>
</dbReference>
<evidence type="ECO:0000256" key="9">
    <source>
        <dbReference type="PROSITE-ProRule" id="PRU00176"/>
    </source>
</evidence>
<keyword evidence="3" id="KW-0479">Metal-binding</keyword>
<feature type="compositionally biased region" description="Basic residues" evidence="11">
    <location>
        <begin position="821"/>
        <end position="830"/>
    </location>
</feature>
<dbReference type="GO" id="GO:0008270">
    <property type="term" value="F:zinc ion binding"/>
    <property type="evidence" value="ECO:0007669"/>
    <property type="project" value="UniProtKB-KW"/>
</dbReference>
<feature type="domain" description="RanBP2-type" evidence="13">
    <location>
        <begin position="961"/>
        <end position="992"/>
    </location>
</feature>
<dbReference type="AlphaFoldDB" id="D8LJP0"/>
<dbReference type="EMBL" id="FN648442">
    <property type="protein sequence ID" value="CBN77067.1"/>
    <property type="molecule type" value="Genomic_DNA"/>
</dbReference>
<feature type="region of interest" description="Disordered" evidence="11">
    <location>
        <begin position="770"/>
        <end position="830"/>
    </location>
</feature>
<evidence type="ECO:0000256" key="6">
    <source>
        <dbReference type="ARBA" id="ARBA00022833"/>
    </source>
</evidence>
<dbReference type="InterPro" id="IPR012677">
    <property type="entry name" value="Nucleotide-bd_a/b_plait_sf"/>
</dbReference>
<evidence type="ECO:0000313" key="14">
    <source>
        <dbReference type="EMBL" id="CBN77067.1"/>
    </source>
</evidence>
<gene>
    <name evidence="14" type="ORF">Esi_0026_0145</name>
</gene>
<keyword evidence="7" id="KW-0508">mRNA splicing</keyword>
<sequence length="1084" mass="115629">MEVDGEVASGGGGAVAPASKAEQFALLKGAVKDCPGDYTAHLFLVKHLRGERPGSLELLKARQDFSERFPLGPELWQEWIDDRRAAGGEDGAEDILALYRRAFADYQCAKLWPGYLETLEASLDEDDEGGVSAMREAFEEALTRVGVHPVLGGAVWRSLLRFEMEELEDAEEMGVGDGEIAKARDRVKRVYRRQLSVPLIGNDESRLLEDMKEAFSGDDAGLKEVAQAHAKASKMLAARMEHEQAVKRCQEKDPGGPGEANAWEAYAAMEAADGHPSRAALALERAESEGCCLHERIWVTHSDLLLAQMGAKDEEEKLTARAVRNLPWSAELWCRRLRSLERSSEEAGGPSGEGTAGAEAAMRRVWKEALGSSLPSPDEYVKILLAYCASFRRRLLLAVDAVVKAKPLPGTVEASTSDGARRSRAGIAQALEAMRGAFDEAEAFVDKNYPGWDEGWLCVVRRRIQIEDELVEDIADLDLDGVAAESQARRQWDRVLRHSGKRLVSWEEAIKWERRSTGDLAACRRLYARSLNEVQDYPEAACTAYLNFEEEIGSLEDWDAANKGVFNSRASRGLLSRDLPLASRSWAGGVAARPLHQPTQRQQQQKARKQQQHKQEDRGGKRNNKRSNDSAASASPAEGESPGEDSGEKKKKRARTSPSTEAAAAAGSHLATTTAAADKGKGLPGNQAAAGGGPGGVEGLTVFVMNLPFSAADAGLRGVFQGCGEVASTRVLTGPNGRSKGLGYVTFANEEALAKALALDGTDMDGRTLSVQRSLPRGSRSVKGGSAASATAATPPPPPPAAAAAGEGGAKEAEESDITAKKSKKKKKKKAEGEVVVAASGIKWPAHPTTVFVRGLGLSATSQDLREAFVGVGPMVEARVVEDKRTRETKGYGLVQFEEGEAVEKALALDGTSMCGGTAQITRSRHPAVVAAPAPAPASSDGVETPSGDGDAAPADGKGRRANDWDCPSPDCDNVCFSFRTKCNRCGMGKDGTPPPKELQQGGGGNSVVATQHRPRLQLGAAIRPRALRNERSTNGAARKPVGGGARTAVAAESKGGAREDGESSKPPPSKKSNADFRALFNGK</sequence>
<dbReference type="SMART" id="SM00360">
    <property type="entry name" value="RRM"/>
    <property type="match status" value="2"/>
</dbReference>
<dbReference type="Pfam" id="PF00076">
    <property type="entry name" value="RRM_1"/>
    <property type="match status" value="2"/>
</dbReference>
<keyword evidence="6" id="KW-0862">Zinc</keyword>
<protein>
    <submittedName>
        <fullName evidence="14">Sart3 protein</fullName>
    </submittedName>
</protein>
<dbReference type="PROSITE" id="PS50102">
    <property type="entry name" value="RRM"/>
    <property type="match status" value="2"/>
</dbReference>
<dbReference type="eggNOG" id="KOG0128">
    <property type="taxonomic scope" value="Eukaryota"/>
</dbReference>
<keyword evidence="5 10" id="KW-0863">Zinc-finger</keyword>
<dbReference type="InterPro" id="IPR003107">
    <property type="entry name" value="HAT"/>
</dbReference>
<keyword evidence="8" id="KW-0539">Nucleus</keyword>
<evidence type="ECO:0000259" key="12">
    <source>
        <dbReference type="PROSITE" id="PS50102"/>
    </source>
</evidence>
<dbReference type="GO" id="GO:0003723">
    <property type="term" value="F:RNA binding"/>
    <property type="evidence" value="ECO:0007669"/>
    <property type="project" value="UniProtKB-UniRule"/>
</dbReference>
<evidence type="ECO:0000256" key="8">
    <source>
        <dbReference type="ARBA" id="ARBA00023242"/>
    </source>
</evidence>
<evidence type="ECO:0000256" key="4">
    <source>
        <dbReference type="ARBA" id="ARBA00022737"/>
    </source>
</evidence>
<reference evidence="14 15" key="1">
    <citation type="journal article" date="2010" name="Nature">
        <title>The Ectocarpus genome and the independent evolution of multicellularity in brown algae.</title>
        <authorList>
            <person name="Cock J.M."/>
            <person name="Sterck L."/>
            <person name="Rouze P."/>
            <person name="Scornet D."/>
            <person name="Allen A.E."/>
            <person name="Amoutzias G."/>
            <person name="Anthouard V."/>
            <person name="Artiguenave F."/>
            <person name="Aury J.M."/>
            <person name="Badger J.H."/>
            <person name="Beszteri B."/>
            <person name="Billiau K."/>
            <person name="Bonnet E."/>
            <person name="Bothwell J.H."/>
            <person name="Bowler C."/>
            <person name="Boyen C."/>
            <person name="Brownlee C."/>
            <person name="Carrano C.J."/>
            <person name="Charrier B."/>
            <person name="Cho G.Y."/>
            <person name="Coelho S.M."/>
            <person name="Collen J."/>
            <person name="Corre E."/>
            <person name="Da Silva C."/>
            <person name="Delage L."/>
            <person name="Delaroque N."/>
            <person name="Dittami S.M."/>
            <person name="Doulbeau S."/>
            <person name="Elias M."/>
            <person name="Farnham G."/>
            <person name="Gachon C.M."/>
            <person name="Gschloessl B."/>
            <person name="Heesch S."/>
            <person name="Jabbari K."/>
            <person name="Jubin C."/>
            <person name="Kawai H."/>
            <person name="Kimura K."/>
            <person name="Kloareg B."/>
            <person name="Kupper F.C."/>
            <person name="Lang D."/>
            <person name="Le Bail A."/>
            <person name="Leblanc C."/>
            <person name="Lerouge P."/>
            <person name="Lohr M."/>
            <person name="Lopez P.J."/>
            <person name="Martens C."/>
            <person name="Maumus F."/>
            <person name="Michel G."/>
            <person name="Miranda-Saavedra D."/>
            <person name="Morales J."/>
            <person name="Moreau H."/>
            <person name="Motomura T."/>
            <person name="Nagasato C."/>
            <person name="Napoli C.A."/>
            <person name="Nelson D.R."/>
            <person name="Nyvall-Collen P."/>
            <person name="Peters A.F."/>
            <person name="Pommier C."/>
            <person name="Potin P."/>
            <person name="Poulain J."/>
            <person name="Quesneville H."/>
            <person name="Read B."/>
            <person name="Rensing S.A."/>
            <person name="Ritter A."/>
            <person name="Rousvoal S."/>
            <person name="Samanta M."/>
            <person name="Samson G."/>
            <person name="Schroeder D.C."/>
            <person name="Segurens B."/>
            <person name="Strittmatter M."/>
            <person name="Tonon T."/>
            <person name="Tregear J.W."/>
            <person name="Valentin K."/>
            <person name="von Dassow P."/>
            <person name="Yamagishi T."/>
            <person name="Van de Peer Y."/>
            <person name="Wincker P."/>
        </authorList>
    </citation>
    <scope>NUCLEOTIDE SEQUENCE [LARGE SCALE GENOMIC DNA]</scope>
    <source>
        <strain evidence="15">Ec32 / CCAP1310/4</strain>
    </source>
</reference>
<evidence type="ECO:0000313" key="15">
    <source>
        <dbReference type="Proteomes" id="UP000002630"/>
    </source>
</evidence>
<feature type="compositionally biased region" description="Low complexity" evidence="11">
    <location>
        <begin position="656"/>
        <end position="677"/>
    </location>
</feature>
<keyword evidence="4" id="KW-0677">Repeat</keyword>
<dbReference type="InterPro" id="IPR035979">
    <property type="entry name" value="RBD_domain_sf"/>
</dbReference>
<dbReference type="Gene3D" id="4.10.1060.10">
    <property type="entry name" value="Zinc finger, RanBP2-type"/>
    <property type="match status" value="1"/>
</dbReference>
<dbReference type="GO" id="GO:0006397">
    <property type="term" value="P:mRNA processing"/>
    <property type="evidence" value="ECO:0007669"/>
    <property type="project" value="UniProtKB-KW"/>
</dbReference>
<evidence type="ECO:0000256" key="5">
    <source>
        <dbReference type="ARBA" id="ARBA00022771"/>
    </source>
</evidence>
<dbReference type="Proteomes" id="UP000002630">
    <property type="component" value="Linkage Group LG12"/>
</dbReference>
<evidence type="ECO:0000256" key="10">
    <source>
        <dbReference type="PROSITE-ProRule" id="PRU00322"/>
    </source>
</evidence>
<dbReference type="InterPro" id="IPR036443">
    <property type="entry name" value="Znf_RanBP2_sf"/>
</dbReference>
<organism evidence="14 15">
    <name type="scientific">Ectocarpus siliculosus</name>
    <name type="common">Brown alga</name>
    <name type="synonym">Conferva siliculosa</name>
    <dbReference type="NCBI Taxonomy" id="2880"/>
    <lineage>
        <taxon>Eukaryota</taxon>
        <taxon>Sar</taxon>
        <taxon>Stramenopiles</taxon>
        <taxon>Ochrophyta</taxon>
        <taxon>PX clade</taxon>
        <taxon>Phaeophyceae</taxon>
        <taxon>Ectocarpales</taxon>
        <taxon>Ectocarpaceae</taxon>
        <taxon>Ectocarpus</taxon>
    </lineage>
</organism>
<dbReference type="EMBL" id="FN649737">
    <property type="protein sequence ID" value="CBN77067.1"/>
    <property type="molecule type" value="Genomic_DNA"/>
</dbReference>
<accession>D8LJP0</accession>
<feature type="compositionally biased region" description="Low complexity" evidence="11">
    <location>
        <begin position="630"/>
        <end position="640"/>
    </location>
</feature>
<proteinExistence type="predicted"/>
<dbReference type="InParanoid" id="D8LJP0"/>
<keyword evidence="9" id="KW-0694">RNA-binding</keyword>